<evidence type="ECO:0000313" key="2">
    <source>
        <dbReference type="EMBL" id="CAG6647746.1"/>
    </source>
</evidence>
<keyword evidence="1" id="KW-0472">Membrane</keyword>
<dbReference type="AlphaFoldDB" id="A0A8D8RCG4"/>
<proteinExistence type="predicted"/>
<sequence length="121" mass="14261">MKREMILFTHSCRQCKMQREINTSNTHDNNCLQLTTIHRNKQDNKNHVFVFYILLNLSMGLYFQIRGDIIARDMKQILLHENVHNTPVYTSQGQLCTLGYVLSSPSYLIFVYGLVLCSRYR</sequence>
<accession>A0A8D8RCG4</accession>
<evidence type="ECO:0000256" key="1">
    <source>
        <dbReference type="SAM" id="Phobius"/>
    </source>
</evidence>
<organism evidence="2">
    <name type="scientific">Cacopsylla melanoneura</name>
    <dbReference type="NCBI Taxonomy" id="428564"/>
    <lineage>
        <taxon>Eukaryota</taxon>
        <taxon>Metazoa</taxon>
        <taxon>Ecdysozoa</taxon>
        <taxon>Arthropoda</taxon>
        <taxon>Hexapoda</taxon>
        <taxon>Insecta</taxon>
        <taxon>Pterygota</taxon>
        <taxon>Neoptera</taxon>
        <taxon>Paraneoptera</taxon>
        <taxon>Hemiptera</taxon>
        <taxon>Sternorrhyncha</taxon>
        <taxon>Psylloidea</taxon>
        <taxon>Psyllidae</taxon>
        <taxon>Psyllinae</taxon>
        <taxon>Cacopsylla</taxon>
    </lineage>
</organism>
<keyword evidence="1" id="KW-0812">Transmembrane</keyword>
<dbReference type="EMBL" id="HBUF01148568">
    <property type="protein sequence ID" value="CAG6647746.1"/>
    <property type="molecule type" value="Transcribed_RNA"/>
</dbReference>
<feature type="transmembrane region" description="Helical" evidence="1">
    <location>
        <begin position="97"/>
        <end position="117"/>
    </location>
</feature>
<reference evidence="2" key="1">
    <citation type="submission" date="2021-05" db="EMBL/GenBank/DDBJ databases">
        <authorList>
            <person name="Alioto T."/>
            <person name="Alioto T."/>
            <person name="Gomez Garrido J."/>
        </authorList>
    </citation>
    <scope>NUCLEOTIDE SEQUENCE</scope>
</reference>
<feature type="transmembrane region" description="Helical" evidence="1">
    <location>
        <begin position="48"/>
        <end position="65"/>
    </location>
</feature>
<protein>
    <submittedName>
        <fullName evidence="2">Uncharacterized protein</fullName>
    </submittedName>
</protein>
<keyword evidence="1" id="KW-1133">Transmembrane helix</keyword>
<name>A0A8D8RCG4_9HEMI</name>